<accession>A0A1H4J0J6</accession>
<dbReference type="OrthoDB" id="121613at2"/>
<dbReference type="EMBL" id="FNSD01000001">
    <property type="protein sequence ID" value="SEB39773.1"/>
    <property type="molecule type" value="Genomic_DNA"/>
</dbReference>
<proteinExistence type="predicted"/>
<gene>
    <name evidence="2" type="ORF">SAMN05443244_0260</name>
</gene>
<dbReference type="Proteomes" id="UP000182409">
    <property type="component" value="Unassembled WGS sequence"/>
</dbReference>
<protein>
    <submittedName>
        <fullName evidence="2">Uncharacterized protein</fullName>
    </submittedName>
</protein>
<dbReference type="RefSeq" id="WP_139285052.1">
    <property type="nucleotide sequence ID" value="NZ_FNSD01000001.1"/>
</dbReference>
<feature type="signal peptide" evidence="1">
    <location>
        <begin position="1"/>
        <end position="23"/>
    </location>
</feature>
<sequence>MKNLCMLFVILLGTVATGRSAHAQMMGTIDFTTDFAFYAGNALMPAGAYTIRKETDSDPILLIEGDKSPTHSALAEYVPMHASTEHRQSDVVFQRYGDRDYLSKVWIEGQRFGMQFEPTKAEKSYARSKSVKEHSVIGRKHKF</sequence>
<feature type="chain" id="PRO_5010205401" evidence="1">
    <location>
        <begin position="24"/>
        <end position="143"/>
    </location>
</feature>
<evidence type="ECO:0000313" key="3">
    <source>
        <dbReference type="Proteomes" id="UP000182409"/>
    </source>
</evidence>
<evidence type="ECO:0000256" key="1">
    <source>
        <dbReference type="SAM" id="SignalP"/>
    </source>
</evidence>
<dbReference type="AlphaFoldDB" id="A0A1H4J0J6"/>
<keyword evidence="1" id="KW-0732">Signal</keyword>
<name>A0A1H4J0J6_9BACT</name>
<evidence type="ECO:0000313" key="2">
    <source>
        <dbReference type="EMBL" id="SEB39773.1"/>
    </source>
</evidence>
<reference evidence="2 3" key="1">
    <citation type="submission" date="2016-10" db="EMBL/GenBank/DDBJ databases">
        <authorList>
            <person name="de Groot N.N."/>
        </authorList>
    </citation>
    <scope>NUCLEOTIDE SEQUENCE [LARGE SCALE GENOMIC DNA]</scope>
    <source>
        <strain evidence="2 3">AB35.6</strain>
    </source>
</reference>
<organism evidence="2 3">
    <name type="scientific">Terriglobus roseus</name>
    <dbReference type="NCBI Taxonomy" id="392734"/>
    <lineage>
        <taxon>Bacteria</taxon>
        <taxon>Pseudomonadati</taxon>
        <taxon>Acidobacteriota</taxon>
        <taxon>Terriglobia</taxon>
        <taxon>Terriglobales</taxon>
        <taxon>Acidobacteriaceae</taxon>
        <taxon>Terriglobus</taxon>
    </lineage>
</organism>